<keyword evidence="3" id="KW-1185">Reference proteome</keyword>
<sequence length="244" mass="28382">MIQENLQQWILHPESLSEESLEQLRELLSRYPYFQTARLLYLKNLYLLQSPDFKAELQKSALYIADLSVLFYFIEGERLSIKQHTNDKKTPANASDTDRTLDLIDRFLSGTPESLGNDLPLPAEANMDYATILLKEGTKPEKVTPMKGQELIDRFIENTQSHETPAAPSLQEENEPDDEEAQTETENDENYFTETLAKIYVKQHRYEKALEIIKKLNLKYPKKNAYFADQMRFLEKLIINAKSK</sequence>
<proteinExistence type="predicted"/>
<name>A0ABR8Y4W8_9BACT</name>
<evidence type="ECO:0000313" key="2">
    <source>
        <dbReference type="EMBL" id="MBD8039084.1"/>
    </source>
</evidence>
<organism evidence="2 3">
    <name type="scientific">Phocaeicola intestinalis</name>
    <dbReference type="NCBI Taxonomy" id="2762212"/>
    <lineage>
        <taxon>Bacteria</taxon>
        <taxon>Pseudomonadati</taxon>
        <taxon>Bacteroidota</taxon>
        <taxon>Bacteroidia</taxon>
        <taxon>Bacteroidales</taxon>
        <taxon>Bacteroidaceae</taxon>
        <taxon>Phocaeicola</taxon>
    </lineage>
</organism>
<dbReference type="Proteomes" id="UP000620874">
    <property type="component" value="Unassembled WGS sequence"/>
</dbReference>
<evidence type="ECO:0000256" key="1">
    <source>
        <dbReference type="SAM" id="MobiDB-lite"/>
    </source>
</evidence>
<protein>
    <submittedName>
        <fullName evidence="2">Tetratricopeptide repeat protein</fullName>
    </submittedName>
</protein>
<dbReference type="EMBL" id="JACSPP010000002">
    <property type="protein sequence ID" value="MBD8039084.1"/>
    <property type="molecule type" value="Genomic_DNA"/>
</dbReference>
<reference evidence="2 3" key="1">
    <citation type="submission" date="2020-08" db="EMBL/GenBank/DDBJ databases">
        <title>A Genomic Blueprint of the Chicken Gut Microbiome.</title>
        <authorList>
            <person name="Gilroy R."/>
            <person name="Ravi A."/>
            <person name="Getino M."/>
            <person name="Pursley I."/>
            <person name="Horton D.L."/>
            <person name="Alikhan N.-F."/>
            <person name="Baker D."/>
            <person name="Gharbi K."/>
            <person name="Hall N."/>
            <person name="Watson M."/>
            <person name="Adriaenssens E.M."/>
            <person name="Foster-Nyarko E."/>
            <person name="Jarju S."/>
            <person name="Secka A."/>
            <person name="Antonio M."/>
            <person name="Oren A."/>
            <person name="Chaudhuri R."/>
            <person name="La Ragione R.M."/>
            <person name="Hildebrand F."/>
            <person name="Pallen M.J."/>
        </authorList>
    </citation>
    <scope>NUCLEOTIDE SEQUENCE [LARGE SCALE GENOMIC DNA]</scope>
    <source>
        <strain evidence="2 3">Sa1CVN1</strain>
    </source>
</reference>
<accession>A0ABR8Y4W8</accession>
<comment type="caution">
    <text evidence="2">The sequence shown here is derived from an EMBL/GenBank/DDBJ whole genome shotgun (WGS) entry which is preliminary data.</text>
</comment>
<gene>
    <name evidence="2" type="ORF">H9625_01225</name>
</gene>
<evidence type="ECO:0000313" key="3">
    <source>
        <dbReference type="Proteomes" id="UP000620874"/>
    </source>
</evidence>
<feature type="compositionally biased region" description="Acidic residues" evidence="1">
    <location>
        <begin position="172"/>
        <end position="189"/>
    </location>
</feature>
<feature type="region of interest" description="Disordered" evidence="1">
    <location>
        <begin position="161"/>
        <end position="189"/>
    </location>
</feature>
<dbReference type="RefSeq" id="WP_022039260.1">
    <property type="nucleotide sequence ID" value="NZ_JACSPP010000002.1"/>
</dbReference>